<dbReference type="OrthoDB" id="2576470at2759"/>
<name>A0A0S2LI34_CRYD1</name>
<proteinExistence type="predicted"/>
<evidence type="ECO:0000256" key="1">
    <source>
        <dbReference type="SAM" id="MobiDB-lite"/>
    </source>
</evidence>
<dbReference type="GeneID" id="36392731"/>
<gene>
    <name evidence="2" type="ordered locus">CNB02005</name>
</gene>
<dbReference type="PaxDb" id="214684-A0A0S2LI34"/>
<dbReference type="VEuPathDB" id="FungiDB:CNB02005"/>
<organism evidence="2 3">
    <name type="scientific">Cryptococcus deneoformans (strain JEC21 / ATCC MYA-565)</name>
    <name type="common">Cryptococcus neoformans var. neoformans serotype D</name>
    <dbReference type="NCBI Taxonomy" id="214684"/>
    <lineage>
        <taxon>Eukaryota</taxon>
        <taxon>Fungi</taxon>
        <taxon>Dikarya</taxon>
        <taxon>Basidiomycota</taxon>
        <taxon>Agaricomycotina</taxon>
        <taxon>Tremellomycetes</taxon>
        <taxon>Tremellales</taxon>
        <taxon>Cryptococcaceae</taxon>
        <taxon>Cryptococcus</taxon>
        <taxon>Cryptococcus neoformans species complex</taxon>
    </lineage>
</organism>
<keyword evidence="3" id="KW-1185">Reference proteome</keyword>
<sequence length="178" mass="19568">MPKTTNPKAKPSLAKPKLQTKAKKSRQSSSSSADMSLLPLSPKCDASLDLTKDLVLQIVLAKLQSSKTCDWYALSQKLNKDEKRGWEKKKGEITGTELHDLYHNRILPALKSGIALWSDGNNERRHVSASSSGSDVRPTEGTIAPFSRSGKGNTESRPKRTSAKNGKSRMVDSELDEF</sequence>
<dbReference type="AlphaFoldDB" id="A0A0S2LI34"/>
<dbReference type="EMBL" id="AE017342">
    <property type="protein sequence ID" value="ALO60385.1"/>
    <property type="molecule type" value="Genomic_DNA"/>
</dbReference>
<dbReference type="InParanoid" id="A0A0S2LI34"/>
<reference evidence="2 3" key="1">
    <citation type="journal article" date="2005" name="Science">
        <title>The genome of the basidiomycetous yeast and human pathogen Cryptococcus neoformans.</title>
        <authorList>
            <person name="Loftus B.J."/>
            <person name="Fung E."/>
            <person name="Roncaglia P."/>
            <person name="Rowley D."/>
            <person name="Amedeo P."/>
            <person name="Bruno D."/>
            <person name="Vamathevan J."/>
            <person name="Miranda M."/>
            <person name="Anderson I.J."/>
            <person name="Fraser J.A."/>
            <person name="Allen J.E."/>
            <person name="Bosdet I.E."/>
            <person name="Brent M.R."/>
            <person name="Chiu R."/>
            <person name="Doering T.L."/>
            <person name="Donlin M.J."/>
            <person name="D'Souza C.A."/>
            <person name="Fox D.S."/>
            <person name="Grinberg V."/>
            <person name="Fu J."/>
            <person name="Fukushima M."/>
            <person name="Haas B.J."/>
            <person name="Huang J.C."/>
            <person name="Janbon G."/>
            <person name="Jones S.J."/>
            <person name="Koo H.L."/>
            <person name="Krzywinski M.I."/>
            <person name="Kwon-Chung J.K."/>
            <person name="Lengeler K.B."/>
            <person name="Maiti R."/>
            <person name="Marra M.A."/>
            <person name="Marra R.E."/>
            <person name="Mathewson C.A."/>
            <person name="Mitchell T.G."/>
            <person name="Pertea M."/>
            <person name="Riggs F.R."/>
            <person name="Salzberg S.L."/>
            <person name="Schein J.E."/>
            <person name="Shvartsbeyn A."/>
            <person name="Shin H."/>
            <person name="Shumway M."/>
            <person name="Specht C.A."/>
            <person name="Suh B.B."/>
            <person name="Tenney A."/>
            <person name="Utterback T.R."/>
            <person name="Wickes B.L."/>
            <person name="Wortman J.R."/>
            <person name="Wye N.H."/>
            <person name="Kronstad J.W."/>
            <person name="Lodge J.K."/>
            <person name="Heitman J."/>
            <person name="Davis R.W."/>
            <person name="Fraser C.M."/>
            <person name="Hyman R.W."/>
        </authorList>
    </citation>
    <scope>NUCLEOTIDE SEQUENCE [LARGE SCALE GENOMIC DNA]</scope>
    <source>
        <strain evidence="3">JEC21 / ATCC MYA-565</strain>
    </source>
</reference>
<feature type="compositionally biased region" description="Low complexity" evidence="1">
    <location>
        <begin position="7"/>
        <end position="17"/>
    </location>
</feature>
<feature type="compositionally biased region" description="Low complexity" evidence="1">
    <location>
        <begin position="27"/>
        <end position="40"/>
    </location>
</feature>
<accession>A0A0S2LI34</accession>
<feature type="region of interest" description="Disordered" evidence="1">
    <location>
        <begin position="1"/>
        <end position="40"/>
    </location>
</feature>
<dbReference type="Proteomes" id="UP000002149">
    <property type="component" value="Chromosome 2"/>
</dbReference>
<feature type="region of interest" description="Disordered" evidence="1">
    <location>
        <begin position="124"/>
        <end position="178"/>
    </location>
</feature>
<dbReference type="KEGG" id="cne:CNB02005"/>
<dbReference type="RefSeq" id="XP_024514209.1">
    <property type="nucleotide sequence ID" value="XM_024658471.1"/>
</dbReference>
<protein>
    <submittedName>
        <fullName evidence="2">Uncharacterized protein</fullName>
    </submittedName>
</protein>
<evidence type="ECO:0000313" key="3">
    <source>
        <dbReference type="Proteomes" id="UP000002149"/>
    </source>
</evidence>
<evidence type="ECO:0000313" key="2">
    <source>
        <dbReference type="EMBL" id="ALO60385.1"/>
    </source>
</evidence>